<accession>A0A699ZGC4</accession>
<sequence>MSPSTPTPGVEFVSWDVWHASRRRTLDVVWLSAVGSALAWHASAHARSWEHVACVAAFVMLLLAGSRTHLYCKVRPQTLAAIRLATVLFAYLCGTSKDAAGSDLCWSTVPVSHCEAENPGREGSASPPCNATEDGWGRGRIGCLVLLAHSKGCGQQTGCHARRWATLPHTSRQRSPRAEGTAAGSGHAHGWLDSRGGVM</sequence>
<evidence type="ECO:0000256" key="1">
    <source>
        <dbReference type="SAM" id="MobiDB-lite"/>
    </source>
</evidence>
<reference evidence="2 3" key="1">
    <citation type="submission" date="2020-02" db="EMBL/GenBank/DDBJ databases">
        <title>Draft genome sequence of Haematococcus lacustris strain NIES-144.</title>
        <authorList>
            <person name="Morimoto D."/>
            <person name="Nakagawa S."/>
            <person name="Yoshida T."/>
            <person name="Sawayama S."/>
        </authorList>
    </citation>
    <scope>NUCLEOTIDE SEQUENCE [LARGE SCALE GENOMIC DNA]</scope>
    <source>
        <strain evidence="2 3">NIES-144</strain>
    </source>
</reference>
<gene>
    <name evidence="2" type="ORF">HaLaN_15281</name>
</gene>
<evidence type="ECO:0000313" key="3">
    <source>
        <dbReference type="Proteomes" id="UP000485058"/>
    </source>
</evidence>
<comment type="caution">
    <text evidence="2">The sequence shown here is derived from an EMBL/GenBank/DDBJ whole genome shotgun (WGS) entry which is preliminary data.</text>
</comment>
<keyword evidence="3" id="KW-1185">Reference proteome</keyword>
<organism evidence="2 3">
    <name type="scientific">Haematococcus lacustris</name>
    <name type="common">Green alga</name>
    <name type="synonym">Haematococcus pluvialis</name>
    <dbReference type="NCBI Taxonomy" id="44745"/>
    <lineage>
        <taxon>Eukaryota</taxon>
        <taxon>Viridiplantae</taxon>
        <taxon>Chlorophyta</taxon>
        <taxon>core chlorophytes</taxon>
        <taxon>Chlorophyceae</taxon>
        <taxon>CS clade</taxon>
        <taxon>Chlamydomonadales</taxon>
        <taxon>Haematococcaceae</taxon>
        <taxon>Haematococcus</taxon>
    </lineage>
</organism>
<proteinExistence type="predicted"/>
<feature type="region of interest" description="Disordered" evidence="1">
    <location>
        <begin position="164"/>
        <end position="199"/>
    </location>
</feature>
<name>A0A699ZGC4_HAELA</name>
<dbReference type="EMBL" id="BLLF01001305">
    <property type="protein sequence ID" value="GFH18469.1"/>
    <property type="molecule type" value="Genomic_DNA"/>
</dbReference>
<protein>
    <submittedName>
        <fullName evidence="2">Uncharacterized protein</fullName>
    </submittedName>
</protein>
<dbReference type="Proteomes" id="UP000485058">
    <property type="component" value="Unassembled WGS sequence"/>
</dbReference>
<dbReference type="AlphaFoldDB" id="A0A699ZGC4"/>
<evidence type="ECO:0000313" key="2">
    <source>
        <dbReference type="EMBL" id="GFH18469.1"/>
    </source>
</evidence>